<dbReference type="Proteomes" id="UP000038010">
    <property type="component" value="Unassembled WGS sequence"/>
</dbReference>
<accession>A0A0N1HYJ3</accession>
<keyword evidence="2" id="KW-0812">Transmembrane</keyword>
<evidence type="ECO:0000256" key="1">
    <source>
        <dbReference type="SAM" id="MobiDB-lite"/>
    </source>
</evidence>
<feature type="compositionally biased region" description="Basic and acidic residues" evidence="1">
    <location>
        <begin position="62"/>
        <end position="76"/>
    </location>
</feature>
<keyword evidence="4" id="KW-1185">Reference proteome</keyword>
<dbReference type="VEuPathDB" id="FungiDB:AB675_6758"/>
<dbReference type="GeneID" id="28738951"/>
<reference evidence="3 4" key="1">
    <citation type="submission" date="2015-06" db="EMBL/GenBank/DDBJ databases">
        <title>Draft genome of the ant-associated black yeast Phialophora attae CBS 131958.</title>
        <authorList>
            <person name="Moreno L.F."/>
            <person name="Stielow B.J."/>
            <person name="de Hoog S."/>
            <person name="Vicente V.A."/>
            <person name="Weiss V.A."/>
            <person name="de Vries M."/>
            <person name="Cruz L.M."/>
            <person name="Souza E.M."/>
        </authorList>
    </citation>
    <scope>NUCLEOTIDE SEQUENCE [LARGE SCALE GENOMIC DNA]</scope>
    <source>
        <strain evidence="3 4">CBS 131958</strain>
    </source>
</reference>
<gene>
    <name evidence="3" type="ORF">AB675_6758</name>
</gene>
<comment type="caution">
    <text evidence="3">The sequence shown here is derived from an EMBL/GenBank/DDBJ whole genome shotgun (WGS) entry which is preliminary data.</text>
</comment>
<feature type="compositionally biased region" description="Basic residues" evidence="1">
    <location>
        <begin position="77"/>
        <end position="86"/>
    </location>
</feature>
<keyword evidence="2" id="KW-1133">Transmembrane helix</keyword>
<feature type="compositionally biased region" description="Polar residues" evidence="1">
    <location>
        <begin position="50"/>
        <end position="59"/>
    </location>
</feature>
<feature type="region of interest" description="Disordered" evidence="1">
    <location>
        <begin position="43"/>
        <end position="105"/>
    </location>
</feature>
<proteinExistence type="predicted"/>
<keyword evidence="2" id="KW-0472">Membrane</keyword>
<evidence type="ECO:0000313" key="4">
    <source>
        <dbReference type="Proteomes" id="UP000038010"/>
    </source>
</evidence>
<sequence>MASNTVVAQDPLPKEVVILLAILGAAVATMLGYAVHRTLYAQQYRDRGDSNTPGDQQTGYMREVRERNLQDMDPGRRKERRMRGPVRGRGDGGFNDGDDWGREEY</sequence>
<evidence type="ECO:0000313" key="3">
    <source>
        <dbReference type="EMBL" id="KPI43532.1"/>
    </source>
</evidence>
<feature type="transmembrane region" description="Helical" evidence="2">
    <location>
        <begin position="16"/>
        <end position="35"/>
    </location>
</feature>
<organism evidence="3 4">
    <name type="scientific">Cyphellophora attinorum</name>
    <dbReference type="NCBI Taxonomy" id="1664694"/>
    <lineage>
        <taxon>Eukaryota</taxon>
        <taxon>Fungi</taxon>
        <taxon>Dikarya</taxon>
        <taxon>Ascomycota</taxon>
        <taxon>Pezizomycotina</taxon>
        <taxon>Eurotiomycetes</taxon>
        <taxon>Chaetothyriomycetidae</taxon>
        <taxon>Chaetothyriales</taxon>
        <taxon>Cyphellophoraceae</taxon>
        <taxon>Cyphellophora</taxon>
    </lineage>
</organism>
<evidence type="ECO:0000256" key="2">
    <source>
        <dbReference type="SAM" id="Phobius"/>
    </source>
</evidence>
<protein>
    <recommendedName>
        <fullName evidence="5">Transmembrane protein</fullName>
    </recommendedName>
</protein>
<name>A0A0N1HYJ3_9EURO</name>
<evidence type="ECO:0008006" key="5">
    <source>
        <dbReference type="Google" id="ProtNLM"/>
    </source>
</evidence>
<dbReference type="AlphaFoldDB" id="A0A0N1HYJ3"/>
<dbReference type="RefSeq" id="XP_018003495.1">
    <property type="nucleotide sequence ID" value="XM_018147071.1"/>
</dbReference>
<dbReference type="EMBL" id="LFJN01000005">
    <property type="protein sequence ID" value="KPI43532.1"/>
    <property type="molecule type" value="Genomic_DNA"/>
</dbReference>